<dbReference type="EMBL" id="CP131062">
    <property type="protein sequence ID" value="WNY29362.1"/>
    <property type="molecule type" value="Genomic_DNA"/>
</dbReference>
<gene>
    <name evidence="1" type="ORF">MmiEs2_15890</name>
</gene>
<keyword evidence="2" id="KW-1185">Reference proteome</keyword>
<dbReference type="Gene3D" id="1.25.40.10">
    <property type="entry name" value="Tetratricopeptide repeat domain"/>
    <property type="match status" value="1"/>
</dbReference>
<protein>
    <recommendedName>
        <fullName evidence="3">Tetratricopeptide repeat protein</fullName>
    </recommendedName>
</protein>
<evidence type="ECO:0000313" key="1">
    <source>
        <dbReference type="EMBL" id="WNY29362.1"/>
    </source>
</evidence>
<organism evidence="1 2">
    <name type="scientific">Methanimicrococcus stummii</name>
    <dbReference type="NCBI Taxonomy" id="3028294"/>
    <lineage>
        <taxon>Archaea</taxon>
        <taxon>Methanobacteriati</taxon>
        <taxon>Methanobacteriota</taxon>
        <taxon>Stenosarchaea group</taxon>
        <taxon>Methanomicrobia</taxon>
        <taxon>Methanosarcinales</taxon>
        <taxon>Methanosarcinaceae</taxon>
        <taxon>Methanimicrococcus</taxon>
    </lineage>
</organism>
<dbReference type="Proteomes" id="UP001302662">
    <property type="component" value="Chromosome"/>
</dbReference>
<evidence type="ECO:0008006" key="3">
    <source>
        <dbReference type="Google" id="ProtNLM"/>
    </source>
</evidence>
<accession>A0AA96ZZJ9</accession>
<proteinExistence type="predicted"/>
<name>A0AA96ZZJ9_9EURY</name>
<evidence type="ECO:0000313" key="2">
    <source>
        <dbReference type="Proteomes" id="UP001302662"/>
    </source>
</evidence>
<dbReference type="KEGG" id="mees:MmiEs2_15890"/>
<dbReference type="AlphaFoldDB" id="A0AA96ZZJ9"/>
<reference evidence="1 2" key="1">
    <citation type="submission" date="2023-07" db="EMBL/GenBank/DDBJ databases">
        <title>Closed genome sequence of Methanimicrococcus sp. Es2.</title>
        <authorList>
            <person name="Protasov E."/>
            <person name="Platt K."/>
            <person name="Reeh H."/>
            <person name="Poehlein A."/>
            <person name="Daniel R."/>
            <person name="Brune A."/>
        </authorList>
    </citation>
    <scope>NUCLEOTIDE SEQUENCE [LARGE SCALE GENOMIC DNA]</scope>
    <source>
        <strain evidence="1 2">Es2</strain>
    </source>
</reference>
<dbReference type="InterPro" id="IPR011990">
    <property type="entry name" value="TPR-like_helical_dom_sf"/>
</dbReference>
<sequence>MSMHETEDFYELILNGEVDAFFELIRSFNMDFGTLKGMFLFGGIYDNMTPEGHEKMMAYDIGQTENEDAKKFVEDYRNWFENKDDVAYYVKKAHDSMNIEQNMSAAQYYIQKGLEIDSKNTPLKLYEIYIFLNYAEDEEGNPLIKAYLEIIDMMIENGIDRSELVAFARYLKAAAYYRLEEKEKSKTEMKKAIELMPEYQAVYEDYFGKND</sequence>